<accession>A0A6G4AIT1</accession>
<dbReference type="GO" id="GO:0005506">
    <property type="term" value="F:iron ion binding"/>
    <property type="evidence" value="ECO:0007669"/>
    <property type="project" value="InterPro"/>
</dbReference>
<comment type="caution">
    <text evidence="1">The sequence shown here is derived from an EMBL/GenBank/DDBJ whole genome shotgun (WGS) entry which is preliminary data.</text>
</comment>
<gene>
    <name evidence="1" type="ORF">G4H13_20505</name>
</gene>
<proteinExistence type="predicted"/>
<dbReference type="GO" id="GO:0016705">
    <property type="term" value="F:oxidoreductase activity, acting on paired donors, with incorporation or reduction of molecular oxygen"/>
    <property type="evidence" value="ECO:0007669"/>
    <property type="project" value="InterPro"/>
</dbReference>
<dbReference type="RefSeq" id="WP_164429278.1">
    <property type="nucleotide sequence ID" value="NZ_JAAIKT010000024.1"/>
</dbReference>
<dbReference type="SUPFAM" id="SSF48264">
    <property type="entry name" value="Cytochrome P450"/>
    <property type="match status" value="1"/>
</dbReference>
<dbReference type="EMBL" id="JAAIKT010000024">
    <property type="protein sequence ID" value="NEW72714.1"/>
    <property type="molecule type" value="Genomic_DNA"/>
</dbReference>
<keyword evidence="2" id="KW-1185">Reference proteome</keyword>
<dbReference type="InterPro" id="IPR036396">
    <property type="entry name" value="Cyt_P450_sf"/>
</dbReference>
<reference evidence="1" key="1">
    <citation type="submission" date="2020-02" db="EMBL/GenBank/DDBJ databases">
        <title>A new Streptomyces sp. for controlling soil-borne diseases.</title>
        <authorList>
            <person name="Li X."/>
            <person name="Tian Y."/>
            <person name="Gao K."/>
        </authorList>
    </citation>
    <scope>NUCLEOTIDE SEQUENCE [LARGE SCALE GENOMIC DNA]</scope>
    <source>
        <strain evidence="1">0250</strain>
    </source>
</reference>
<dbReference type="AlphaFoldDB" id="A0A6G4AIT1"/>
<name>A0A6G4AIT1_9ACTN</name>
<dbReference type="GO" id="GO:0004497">
    <property type="term" value="F:monooxygenase activity"/>
    <property type="evidence" value="ECO:0007669"/>
    <property type="project" value="InterPro"/>
</dbReference>
<protein>
    <recommendedName>
        <fullName evidence="3">Cytochrome P450</fullName>
    </recommendedName>
</protein>
<organism evidence="1 2">
    <name type="scientific">Streptomyces rhizosphaericus</name>
    <dbReference type="NCBI Taxonomy" id="114699"/>
    <lineage>
        <taxon>Bacteria</taxon>
        <taxon>Bacillati</taxon>
        <taxon>Actinomycetota</taxon>
        <taxon>Actinomycetes</taxon>
        <taxon>Kitasatosporales</taxon>
        <taxon>Streptomycetaceae</taxon>
        <taxon>Streptomyces</taxon>
        <taxon>Streptomyces violaceusniger group</taxon>
    </lineage>
</organism>
<dbReference type="GO" id="GO:0020037">
    <property type="term" value="F:heme binding"/>
    <property type="evidence" value="ECO:0007669"/>
    <property type="project" value="InterPro"/>
</dbReference>
<evidence type="ECO:0008006" key="3">
    <source>
        <dbReference type="Google" id="ProtNLM"/>
    </source>
</evidence>
<dbReference type="Gene3D" id="1.10.630.10">
    <property type="entry name" value="Cytochrome P450"/>
    <property type="match status" value="1"/>
</dbReference>
<sequence>MKDCLHEVIGQRLARPRGDLLSRLMARGAGTDRSPPVEELVNIGVMLLISGHETTAHMIALSMLVLL</sequence>
<dbReference type="Proteomes" id="UP000476310">
    <property type="component" value="Unassembled WGS sequence"/>
</dbReference>
<evidence type="ECO:0000313" key="2">
    <source>
        <dbReference type="Proteomes" id="UP000476310"/>
    </source>
</evidence>
<evidence type="ECO:0000313" key="1">
    <source>
        <dbReference type="EMBL" id="NEW72714.1"/>
    </source>
</evidence>